<dbReference type="InterPro" id="IPR000719">
    <property type="entry name" value="Prot_kinase_dom"/>
</dbReference>
<feature type="compositionally biased region" description="Basic and acidic residues" evidence="9">
    <location>
        <begin position="39"/>
        <end position="49"/>
    </location>
</feature>
<keyword evidence="3" id="KW-0808">Transferase</keyword>
<name>A0A7S0T2I5_9CHLO</name>
<accession>A0A7S0T2I5</accession>
<gene>
    <name evidence="11" type="ORF">MANT1106_LOCUS21474</name>
</gene>
<evidence type="ECO:0000256" key="9">
    <source>
        <dbReference type="SAM" id="MobiDB-lite"/>
    </source>
</evidence>
<dbReference type="InterPro" id="IPR008271">
    <property type="entry name" value="Ser/Thr_kinase_AS"/>
</dbReference>
<evidence type="ECO:0000256" key="5">
    <source>
        <dbReference type="ARBA" id="ARBA00022777"/>
    </source>
</evidence>
<evidence type="ECO:0000256" key="4">
    <source>
        <dbReference type="ARBA" id="ARBA00022741"/>
    </source>
</evidence>
<proteinExistence type="predicted"/>
<evidence type="ECO:0000256" key="6">
    <source>
        <dbReference type="ARBA" id="ARBA00022840"/>
    </source>
</evidence>
<dbReference type="PANTHER" id="PTHR43895">
    <property type="entry name" value="CALCIUM/CALMODULIN-DEPENDENT PROTEIN KINASE KINASE-RELATED"/>
    <property type="match status" value="1"/>
</dbReference>
<evidence type="ECO:0000256" key="1">
    <source>
        <dbReference type="ARBA" id="ARBA00012513"/>
    </source>
</evidence>
<dbReference type="Pfam" id="PF00069">
    <property type="entry name" value="Pkinase"/>
    <property type="match status" value="1"/>
</dbReference>
<dbReference type="GO" id="GO:0004674">
    <property type="term" value="F:protein serine/threonine kinase activity"/>
    <property type="evidence" value="ECO:0007669"/>
    <property type="project" value="UniProtKB-KW"/>
</dbReference>
<feature type="domain" description="Protein kinase" evidence="10">
    <location>
        <begin position="310"/>
        <end position="625"/>
    </location>
</feature>
<comment type="catalytic activity">
    <reaction evidence="8">
        <text>L-seryl-[protein] + ATP = O-phospho-L-seryl-[protein] + ADP + H(+)</text>
        <dbReference type="Rhea" id="RHEA:17989"/>
        <dbReference type="Rhea" id="RHEA-COMP:9863"/>
        <dbReference type="Rhea" id="RHEA-COMP:11604"/>
        <dbReference type="ChEBI" id="CHEBI:15378"/>
        <dbReference type="ChEBI" id="CHEBI:29999"/>
        <dbReference type="ChEBI" id="CHEBI:30616"/>
        <dbReference type="ChEBI" id="CHEBI:83421"/>
        <dbReference type="ChEBI" id="CHEBI:456216"/>
        <dbReference type="EC" id="2.7.11.1"/>
    </reaction>
</comment>
<dbReference type="SUPFAM" id="SSF56112">
    <property type="entry name" value="Protein kinase-like (PK-like)"/>
    <property type="match status" value="1"/>
</dbReference>
<dbReference type="Gene3D" id="1.10.510.10">
    <property type="entry name" value="Transferase(Phosphotransferase) domain 1"/>
    <property type="match status" value="1"/>
</dbReference>
<dbReference type="PROSITE" id="PS00108">
    <property type="entry name" value="PROTEIN_KINASE_ST"/>
    <property type="match status" value="1"/>
</dbReference>
<dbReference type="InterPro" id="IPR011009">
    <property type="entry name" value="Kinase-like_dom_sf"/>
</dbReference>
<feature type="compositionally biased region" description="Polar residues" evidence="9">
    <location>
        <begin position="16"/>
        <end position="25"/>
    </location>
</feature>
<dbReference type="GO" id="GO:0007165">
    <property type="term" value="P:signal transduction"/>
    <property type="evidence" value="ECO:0007669"/>
    <property type="project" value="TreeGrafter"/>
</dbReference>
<evidence type="ECO:0000256" key="8">
    <source>
        <dbReference type="ARBA" id="ARBA00048679"/>
    </source>
</evidence>
<reference evidence="11" key="1">
    <citation type="submission" date="2021-01" db="EMBL/GenBank/DDBJ databases">
        <authorList>
            <person name="Corre E."/>
            <person name="Pelletier E."/>
            <person name="Niang G."/>
            <person name="Scheremetjew M."/>
            <person name="Finn R."/>
            <person name="Kale V."/>
            <person name="Holt S."/>
            <person name="Cochrane G."/>
            <person name="Meng A."/>
            <person name="Brown T."/>
            <person name="Cohen L."/>
        </authorList>
    </citation>
    <scope>NUCLEOTIDE SEQUENCE</scope>
    <source>
        <strain evidence="11">SL-175</strain>
    </source>
</reference>
<evidence type="ECO:0000313" key="11">
    <source>
        <dbReference type="EMBL" id="CAD8722260.1"/>
    </source>
</evidence>
<dbReference type="SMART" id="SM00220">
    <property type="entry name" value="S_TKc"/>
    <property type="match status" value="1"/>
</dbReference>
<evidence type="ECO:0000256" key="7">
    <source>
        <dbReference type="ARBA" id="ARBA00047899"/>
    </source>
</evidence>
<comment type="catalytic activity">
    <reaction evidence="7">
        <text>L-threonyl-[protein] + ATP = O-phospho-L-threonyl-[protein] + ADP + H(+)</text>
        <dbReference type="Rhea" id="RHEA:46608"/>
        <dbReference type="Rhea" id="RHEA-COMP:11060"/>
        <dbReference type="Rhea" id="RHEA-COMP:11605"/>
        <dbReference type="ChEBI" id="CHEBI:15378"/>
        <dbReference type="ChEBI" id="CHEBI:30013"/>
        <dbReference type="ChEBI" id="CHEBI:30616"/>
        <dbReference type="ChEBI" id="CHEBI:61977"/>
        <dbReference type="ChEBI" id="CHEBI:456216"/>
        <dbReference type="EC" id="2.7.11.1"/>
    </reaction>
</comment>
<keyword evidence="5" id="KW-0418">Kinase</keyword>
<keyword evidence="6" id="KW-0067">ATP-binding</keyword>
<keyword evidence="4" id="KW-0547">Nucleotide-binding</keyword>
<dbReference type="EC" id="2.7.11.1" evidence="1"/>
<dbReference type="CDD" id="cd00180">
    <property type="entry name" value="PKc"/>
    <property type="match status" value="1"/>
</dbReference>
<dbReference type="GO" id="GO:0005524">
    <property type="term" value="F:ATP binding"/>
    <property type="evidence" value="ECO:0007669"/>
    <property type="project" value="UniProtKB-KW"/>
</dbReference>
<keyword evidence="2" id="KW-0723">Serine/threonine-protein kinase</keyword>
<sequence>MPASGAPVGSGGIFDRQNSGISTGSFDHAGSGVRPIKRSRIDSEHRHSTEGLPPNEFEGVDLAGISRKFPQEKRLELAARIDASAEAVAGAWAALLLAQTGMRYAEWATTPQRVEQTKQNTLRIVKAVVNYLTTASQANLRQTISYIVGKRRRQGFGHEEVITSMLLLRRSFEKGCGPIAGDAGFLIDAVTRVMVGEVATYLHAINPLEEHAPAVCVAADDDDELGVERPEDVNLAPTQHESPHVVEDVRPPMHLFIVPKVPAQFIRAAEGGTPIMLAPLWSRAAHEPCGLWTWPRGTEPLTGAIVNNRFVIEGYIASGSYGHGWKAIDLHDKKLVFLKTPRASHDYMPSTMMAELARELGTMRRILHTIPRHNRLVNVIEVTPPHAPKPCVVSSGVTAPVHYFVCDLCEGGDLFGYISTQPLEPWREPVVAHIFRQLMEALQFLHGRNLFHRDLKTENMLVSREDGRYTLKVADFGRTVFVPSQPSEMGEGPTNIHEQFNYDNAIFPAEAVRGGRIGSEVVAEEDGMYRLPAADMWAAGLVLLLLTGVGRMSRIKHNIADALRGRGDRFTPLSKEEDPIDRLYRLVGLDNWHVSKELDQVFRAMVHRDPMQRPTAADVLACDWMKKADEVTEAEVVAAFERRRPVSEEAHNTMAVSCAPRLKETGAAFDALVAALNTLEWPTQVDIKAEVFVDRDRLTATVVLGDLRIRAILTPVEGMIDKNPTSAMLDHDTDPVRAAKRAEEARQHRDESATPAVRLVWIGGSAGAMQLVNVYMHVSAILST</sequence>
<organism evidence="11">
    <name type="scientific">Mantoniella antarctica</name>
    <dbReference type="NCBI Taxonomy" id="81844"/>
    <lineage>
        <taxon>Eukaryota</taxon>
        <taxon>Viridiplantae</taxon>
        <taxon>Chlorophyta</taxon>
        <taxon>Mamiellophyceae</taxon>
        <taxon>Mamiellales</taxon>
        <taxon>Mamiellaceae</taxon>
        <taxon>Mantoniella</taxon>
    </lineage>
</organism>
<dbReference type="PROSITE" id="PS50011">
    <property type="entry name" value="PROTEIN_KINASE_DOM"/>
    <property type="match status" value="1"/>
</dbReference>
<dbReference type="AlphaFoldDB" id="A0A7S0T2I5"/>
<protein>
    <recommendedName>
        <fullName evidence="1">non-specific serine/threonine protein kinase</fullName>
        <ecNumber evidence="1">2.7.11.1</ecNumber>
    </recommendedName>
</protein>
<dbReference type="PANTHER" id="PTHR43895:SF32">
    <property type="entry name" value="SERINE_THREONINE-PROTEIN KINASE CHK1"/>
    <property type="match status" value="1"/>
</dbReference>
<dbReference type="EMBL" id="HBFC01036111">
    <property type="protein sequence ID" value="CAD8722260.1"/>
    <property type="molecule type" value="Transcribed_RNA"/>
</dbReference>
<feature type="region of interest" description="Disordered" evidence="9">
    <location>
        <begin position="1"/>
        <end position="57"/>
    </location>
</feature>
<evidence type="ECO:0000256" key="3">
    <source>
        <dbReference type="ARBA" id="ARBA00022679"/>
    </source>
</evidence>
<evidence type="ECO:0000256" key="2">
    <source>
        <dbReference type="ARBA" id="ARBA00022527"/>
    </source>
</evidence>
<evidence type="ECO:0000259" key="10">
    <source>
        <dbReference type="PROSITE" id="PS50011"/>
    </source>
</evidence>